<gene>
    <name evidence="1" type="ORF">H7F53_07940</name>
</gene>
<reference evidence="1 2" key="1">
    <citation type="submission" date="2020-08" db="EMBL/GenBank/DDBJ databases">
        <title>The genome sequence of type strain Novosphingobium piscinae KCTC 42194.</title>
        <authorList>
            <person name="Liu Y."/>
        </authorList>
    </citation>
    <scope>NUCLEOTIDE SEQUENCE [LARGE SCALE GENOMIC DNA]</scope>
    <source>
        <strain evidence="1 2">KCTC 42194</strain>
    </source>
</reference>
<organism evidence="1 2">
    <name type="scientific">Novosphingobium piscinae</name>
    <dbReference type="NCBI Taxonomy" id="1507448"/>
    <lineage>
        <taxon>Bacteria</taxon>
        <taxon>Pseudomonadati</taxon>
        <taxon>Pseudomonadota</taxon>
        <taxon>Alphaproteobacteria</taxon>
        <taxon>Sphingomonadales</taxon>
        <taxon>Sphingomonadaceae</taxon>
        <taxon>Novosphingobium</taxon>
    </lineage>
</organism>
<dbReference type="SUPFAM" id="SSF53756">
    <property type="entry name" value="UDP-Glycosyltransferase/glycogen phosphorylase"/>
    <property type="match status" value="1"/>
</dbReference>
<evidence type="ECO:0000313" key="2">
    <source>
        <dbReference type="Proteomes" id="UP000551327"/>
    </source>
</evidence>
<name>A0A7X1FY03_9SPHN</name>
<proteinExistence type="predicted"/>
<sequence>MATRADLPKPGARRVVVVIRVACSDDILLHRGLLQVLGLTGLQCVIVLAMPTPAALALVRHEALREGWGLSAVLTTVADCAALLPLLAGNTTVVCFPQPAPLPADLARALAAGEACDAAPGTWDYGVMAGAAATVADLLCPDLALPDPGALAALAEALRNTDLPSEPGGDQERHDEDSTLLPHVAEVEAWLRASEMELPDIHPGDLITVALIEPDGNQSIAAVQPAVLGAGGQALCLPALPRHARPTPRPMQVCAIGRDQVRAARPVNYSLPATALQPSLLTAYLNRGGGGNPVIQAFADGTGCRLAYAEDHTGELPDVPVVWGVLRGSDKILAQARAQDLHYFYIDHAYFDRGHGHSYRIARNAYEAGPVRKVPDDRLKMLDLEIHPWRKGGRNIVVCPPTEFFAAAHGCEDWLDTTLHRLRVETDRPIIIREKPRQGEPWVPLPQALADAHALVTHSSNVAIEAACLGTPVFVAPTSAAAPIGLTDLGMIERPRYPKRQGWLAHLAYGQFTLEEITSGKAWDLLMWQETRGFV</sequence>
<protein>
    <submittedName>
        <fullName evidence="1">Uncharacterized protein</fullName>
    </submittedName>
</protein>
<keyword evidence="2" id="KW-1185">Reference proteome</keyword>
<dbReference type="EMBL" id="JACLAX010000006">
    <property type="protein sequence ID" value="MBC2669070.1"/>
    <property type="molecule type" value="Genomic_DNA"/>
</dbReference>
<evidence type="ECO:0000313" key="1">
    <source>
        <dbReference type="EMBL" id="MBC2669070.1"/>
    </source>
</evidence>
<dbReference type="Proteomes" id="UP000551327">
    <property type="component" value="Unassembled WGS sequence"/>
</dbReference>
<dbReference type="AlphaFoldDB" id="A0A7X1FY03"/>
<accession>A0A7X1FY03</accession>
<comment type="caution">
    <text evidence="1">The sequence shown here is derived from an EMBL/GenBank/DDBJ whole genome shotgun (WGS) entry which is preliminary data.</text>
</comment>